<gene>
    <name evidence="8" type="ORF">CAUJ_LOCUS6564</name>
</gene>
<keyword evidence="9" id="KW-1185">Reference proteome</keyword>
<dbReference type="OrthoDB" id="261426at2759"/>
<comment type="caution">
    <text evidence="6">Lacks conserved residue(s) required for the propagation of feature annotation.</text>
</comment>
<dbReference type="InterPro" id="IPR036589">
    <property type="entry name" value="HCY_dom_sf"/>
</dbReference>
<accession>A0A8S1H5F6</accession>
<dbReference type="InterPro" id="IPR051486">
    <property type="entry name" value="Hcy_S-methyltransferase"/>
</dbReference>
<evidence type="ECO:0000256" key="5">
    <source>
        <dbReference type="ARBA" id="ARBA00034478"/>
    </source>
</evidence>
<dbReference type="GO" id="GO:0046872">
    <property type="term" value="F:metal ion binding"/>
    <property type="evidence" value="ECO:0007669"/>
    <property type="project" value="UniProtKB-KW"/>
</dbReference>
<dbReference type="AlphaFoldDB" id="A0A8S1H5F6"/>
<comment type="caution">
    <text evidence="8">The sequence shown here is derived from an EMBL/GenBank/DDBJ whole genome shotgun (WGS) entry which is preliminary data.</text>
</comment>
<dbReference type="EMBL" id="CAJGYM010000016">
    <property type="protein sequence ID" value="CAD6190645.1"/>
    <property type="molecule type" value="Genomic_DNA"/>
</dbReference>
<dbReference type="PANTHER" id="PTHR46015:SF1">
    <property type="entry name" value="HOMOCYSTEINE S-METHYLTRANSFERASE-LIKE ISOFORM 1"/>
    <property type="match status" value="1"/>
</dbReference>
<dbReference type="GO" id="GO:0009086">
    <property type="term" value="P:methionine biosynthetic process"/>
    <property type="evidence" value="ECO:0007669"/>
    <property type="project" value="TreeGrafter"/>
</dbReference>
<keyword evidence="1" id="KW-0489">Methyltransferase</keyword>
<evidence type="ECO:0000259" key="7">
    <source>
        <dbReference type="PROSITE" id="PS50970"/>
    </source>
</evidence>
<proteinExistence type="predicted"/>
<dbReference type="Proteomes" id="UP000835052">
    <property type="component" value="Unassembled WGS sequence"/>
</dbReference>
<reference evidence="8" key="1">
    <citation type="submission" date="2020-10" db="EMBL/GenBank/DDBJ databases">
        <authorList>
            <person name="Kikuchi T."/>
        </authorList>
    </citation>
    <scope>NUCLEOTIDE SEQUENCE</scope>
    <source>
        <strain evidence="8">NKZ352</strain>
    </source>
</reference>
<dbReference type="GO" id="GO:0032259">
    <property type="term" value="P:methylation"/>
    <property type="evidence" value="ECO:0007669"/>
    <property type="project" value="UniProtKB-KW"/>
</dbReference>
<evidence type="ECO:0000256" key="1">
    <source>
        <dbReference type="ARBA" id="ARBA00022603"/>
    </source>
</evidence>
<keyword evidence="3" id="KW-0479">Metal-binding</keyword>
<evidence type="ECO:0000256" key="2">
    <source>
        <dbReference type="ARBA" id="ARBA00022679"/>
    </source>
</evidence>
<evidence type="ECO:0000313" key="8">
    <source>
        <dbReference type="EMBL" id="CAD6190645.1"/>
    </source>
</evidence>
<comment type="pathway">
    <text evidence="5">Amino-acid biosynthesis; L-methionine biosynthesis via de novo pathway.</text>
</comment>
<dbReference type="PANTHER" id="PTHR46015">
    <property type="entry name" value="ZGC:172121"/>
    <property type="match status" value="1"/>
</dbReference>
<dbReference type="GO" id="GO:0033528">
    <property type="term" value="P:S-methylmethionine cycle"/>
    <property type="evidence" value="ECO:0007669"/>
    <property type="project" value="TreeGrafter"/>
</dbReference>
<evidence type="ECO:0000313" key="9">
    <source>
        <dbReference type="Proteomes" id="UP000835052"/>
    </source>
</evidence>
<dbReference type="SUPFAM" id="SSF82282">
    <property type="entry name" value="Homocysteine S-methyltransferase"/>
    <property type="match status" value="1"/>
</dbReference>
<feature type="domain" description="Hcy-binding" evidence="7">
    <location>
        <begin position="1"/>
        <end position="290"/>
    </location>
</feature>
<protein>
    <recommendedName>
        <fullName evidence="7">Hcy-binding domain-containing protein</fullName>
    </recommendedName>
</protein>
<organism evidence="8 9">
    <name type="scientific">Caenorhabditis auriculariae</name>
    <dbReference type="NCBI Taxonomy" id="2777116"/>
    <lineage>
        <taxon>Eukaryota</taxon>
        <taxon>Metazoa</taxon>
        <taxon>Ecdysozoa</taxon>
        <taxon>Nematoda</taxon>
        <taxon>Chromadorea</taxon>
        <taxon>Rhabditida</taxon>
        <taxon>Rhabditina</taxon>
        <taxon>Rhabditomorpha</taxon>
        <taxon>Rhabditoidea</taxon>
        <taxon>Rhabditidae</taxon>
        <taxon>Peloderinae</taxon>
        <taxon>Caenorhabditis</taxon>
    </lineage>
</organism>
<dbReference type="InterPro" id="IPR003726">
    <property type="entry name" value="HCY_dom"/>
</dbReference>
<evidence type="ECO:0000256" key="3">
    <source>
        <dbReference type="ARBA" id="ARBA00022723"/>
    </source>
</evidence>
<sequence length="290" mass="32768">MSSKNIMRLDGSFSSELKSLGFIADDHKLWTFAAIHNNSKLILQAHKNFLNAGADYLTTNTYHAAIPLMKKEGIANYEELVAKTVRLAKQALKECYKGNQAELFGSIGSYSTCLRDQSEYTGSYVDNDLDIDQKMVSYYWDQIKMLHSSPNLLRNILIETVPALAEVKSLTKAIQTYLSGLPPSESVETKFFVSFTCKENGLLRHGESIKAAADHLVYGIGINCTDKKKTCRLLFVESKKQRKTLANLRIYWFTPTVVTQVFQIQKNSTITCRCSRKKMSHRGRETEPPS</sequence>
<dbReference type="PROSITE" id="PS50970">
    <property type="entry name" value="HCY"/>
    <property type="match status" value="1"/>
</dbReference>
<name>A0A8S1H5F6_9PELO</name>
<evidence type="ECO:0000256" key="4">
    <source>
        <dbReference type="ARBA" id="ARBA00022833"/>
    </source>
</evidence>
<keyword evidence="4" id="KW-0862">Zinc</keyword>
<keyword evidence="2" id="KW-0808">Transferase</keyword>
<evidence type="ECO:0000256" key="6">
    <source>
        <dbReference type="PROSITE-ProRule" id="PRU00333"/>
    </source>
</evidence>
<dbReference type="GO" id="GO:0008898">
    <property type="term" value="F:S-adenosylmethionine-homocysteine S-methyltransferase activity"/>
    <property type="evidence" value="ECO:0007669"/>
    <property type="project" value="TreeGrafter"/>
</dbReference>
<dbReference type="Pfam" id="PF02574">
    <property type="entry name" value="S-methyl_trans"/>
    <property type="match status" value="1"/>
</dbReference>
<dbReference type="Gene3D" id="3.20.20.330">
    <property type="entry name" value="Homocysteine-binding-like domain"/>
    <property type="match status" value="1"/>
</dbReference>